<dbReference type="CDD" id="cd01991">
    <property type="entry name" value="Asn_synthase_B_C"/>
    <property type="match status" value="1"/>
</dbReference>
<dbReference type="Pfam" id="PF13537">
    <property type="entry name" value="GATase_7"/>
    <property type="match status" value="1"/>
</dbReference>
<protein>
    <recommendedName>
        <fullName evidence="3">asparagine synthase (glutamine-hydrolyzing)</fullName>
        <ecNumber evidence="3">6.3.5.4</ecNumber>
    </recommendedName>
</protein>
<keyword evidence="13" id="KW-1185">Reference proteome</keyword>
<evidence type="ECO:0000259" key="11">
    <source>
        <dbReference type="PROSITE" id="PS51278"/>
    </source>
</evidence>
<feature type="site" description="Important for beta-aspartyl-AMP intermediate formation" evidence="10">
    <location>
        <position position="388"/>
    </location>
</feature>
<dbReference type="GO" id="GO:0005524">
    <property type="term" value="F:ATP binding"/>
    <property type="evidence" value="ECO:0007669"/>
    <property type="project" value="UniProtKB-KW"/>
</dbReference>
<evidence type="ECO:0000256" key="4">
    <source>
        <dbReference type="ARBA" id="ARBA00022741"/>
    </source>
</evidence>
<gene>
    <name evidence="12" type="ORF">JCM21142_41921</name>
</gene>
<dbReference type="eggNOG" id="COG0367">
    <property type="taxonomic scope" value="Bacteria"/>
</dbReference>
<dbReference type="EC" id="6.3.5.4" evidence="3"/>
<dbReference type="Gene3D" id="3.60.20.10">
    <property type="entry name" value="Glutamine Phosphoribosylpyrophosphate, subunit 1, domain 1"/>
    <property type="match status" value="1"/>
</dbReference>
<keyword evidence="6 8" id="KW-0315">Glutamine amidotransferase</keyword>
<dbReference type="InterPro" id="IPR051786">
    <property type="entry name" value="ASN_synthetase/amidase"/>
</dbReference>
<dbReference type="InterPro" id="IPR006426">
    <property type="entry name" value="Asn_synth_AEB"/>
</dbReference>
<evidence type="ECO:0000256" key="10">
    <source>
        <dbReference type="PIRSR" id="PIRSR001589-3"/>
    </source>
</evidence>
<evidence type="ECO:0000256" key="8">
    <source>
        <dbReference type="PIRSR" id="PIRSR001589-1"/>
    </source>
</evidence>
<dbReference type="AlphaFoldDB" id="W7YLL8"/>
<dbReference type="PANTHER" id="PTHR43284">
    <property type="entry name" value="ASPARAGINE SYNTHETASE (GLUTAMINE-HYDROLYZING)"/>
    <property type="match status" value="1"/>
</dbReference>
<feature type="domain" description="Glutamine amidotransferase type-2" evidence="11">
    <location>
        <begin position="2"/>
        <end position="235"/>
    </location>
</feature>
<dbReference type="GO" id="GO:0006529">
    <property type="term" value="P:asparagine biosynthetic process"/>
    <property type="evidence" value="ECO:0007669"/>
    <property type="project" value="UniProtKB-KW"/>
</dbReference>
<dbReference type="InterPro" id="IPR001962">
    <property type="entry name" value="Asn_synthase"/>
</dbReference>
<reference evidence="12 13" key="1">
    <citation type="journal article" date="2014" name="Genome Announc.">
        <title>Draft Genome Sequence of Cytophaga fermentans JCM 21142T, a Facultative Anaerobe Isolated from Marine Mud.</title>
        <authorList>
            <person name="Starns D."/>
            <person name="Oshima K."/>
            <person name="Suda W."/>
            <person name="Iino T."/>
            <person name="Yuki M."/>
            <person name="Inoue J."/>
            <person name="Kitamura K."/>
            <person name="Iida T."/>
            <person name="Darby A."/>
            <person name="Hattori M."/>
            <person name="Ohkuma M."/>
        </authorList>
    </citation>
    <scope>NUCLEOTIDE SEQUENCE [LARGE SCALE GENOMIC DNA]</scope>
    <source>
        <strain evidence="12 13">JCM 21142</strain>
    </source>
</reference>
<dbReference type="Gene3D" id="3.40.50.620">
    <property type="entry name" value="HUPs"/>
    <property type="match status" value="1"/>
</dbReference>
<dbReference type="NCBIfam" id="TIGR01536">
    <property type="entry name" value="asn_synth_AEB"/>
    <property type="match status" value="1"/>
</dbReference>
<feature type="active site" description="For GATase activity" evidence="8">
    <location>
        <position position="2"/>
    </location>
</feature>
<evidence type="ECO:0000256" key="5">
    <source>
        <dbReference type="ARBA" id="ARBA00022840"/>
    </source>
</evidence>
<dbReference type="PIRSF" id="PIRSF001589">
    <property type="entry name" value="Asn_synthetase_glu-h"/>
    <property type="match status" value="1"/>
</dbReference>
<dbReference type="InterPro" id="IPR033738">
    <property type="entry name" value="AsnB_N"/>
</dbReference>
<keyword evidence="5 9" id="KW-0067">ATP-binding</keyword>
<dbReference type="InterPro" id="IPR014729">
    <property type="entry name" value="Rossmann-like_a/b/a_fold"/>
</dbReference>
<dbReference type="EMBL" id="BAMD01000020">
    <property type="protein sequence ID" value="GAF03254.1"/>
    <property type="molecule type" value="Genomic_DNA"/>
</dbReference>
<dbReference type="GO" id="GO:0005829">
    <property type="term" value="C:cytosol"/>
    <property type="evidence" value="ECO:0007669"/>
    <property type="project" value="TreeGrafter"/>
</dbReference>
<dbReference type="OrthoDB" id="9763290at2"/>
<sequence>MCGITGYINTNSGAIKDTTRILSMLKVQQHRGPDDTGIRAISLDNSQSQELSNMEPVTVENGFEGVVGFNRLSIMDLSANGHQPMASQDGRVILAFNGEIYNAFDYKKELEAWGYRFKSNTDTEVVLALYLKYGYVGMLNKLNGMFAIVIADLPKKELYIARDRFGIKPMYYVNTGSVFAFSSELKSFKYLDGYSFSLNNAKLDEYLLFRNTINDTLFEGINSLKAGHYLKYKSGESLQLKKYFDIDQYDRVEESSSNLCEVQKKLETWLHRSVQSQLMSDVKLGCQLSGGVDSSLVTWLANKNKNDFESVSIVFDDERFSEEKYVDEVRDKLNIPARKFLLDSDYYLDHLENATWHLESPLNHPNTIGIYKLSQRAKDYVTVLLSGEGADEVFGGYERFNEIKYPYSGMNILREIKNNRRNPLAVFDYFSAENRAVMATAFMKPLMAQQLCPDFNVKHAAQDRKDIYAQLSGSRFDRQVKYELLSYLPDLLIRQDKMSMAHSIENRVPFLDNEVVSRSFSIPENYLLNRKNGNGVNTEKYLLKKMTADVFGNDFAFRNKMGFGIPLKEFFSQNKFNEYLNHKVLPGVKNRGIFSPQLISKWVANVNGLKPSELDALWVVIAFETWASVYLDGNY</sequence>
<dbReference type="SUPFAM" id="SSF56235">
    <property type="entry name" value="N-terminal nucleophile aminohydrolases (Ntn hydrolases)"/>
    <property type="match status" value="1"/>
</dbReference>
<evidence type="ECO:0000256" key="6">
    <source>
        <dbReference type="ARBA" id="ARBA00022962"/>
    </source>
</evidence>
<comment type="pathway">
    <text evidence="1">Amino-acid biosynthesis; L-asparagine biosynthesis; L-asparagine from L-aspartate (L-Gln route): step 1/1.</text>
</comment>
<accession>W7YLL8</accession>
<feature type="binding site" evidence="9">
    <location>
        <position position="122"/>
    </location>
    <ligand>
        <name>L-glutamine</name>
        <dbReference type="ChEBI" id="CHEBI:58359"/>
    </ligand>
</feature>
<keyword evidence="8" id="KW-0028">Amino-acid biosynthesis</keyword>
<dbReference type="PROSITE" id="PS51278">
    <property type="entry name" value="GATASE_TYPE_2"/>
    <property type="match status" value="1"/>
</dbReference>
<dbReference type="CDD" id="cd00712">
    <property type="entry name" value="AsnB"/>
    <property type="match status" value="1"/>
</dbReference>
<keyword evidence="8" id="KW-0061">Asparagine biosynthesis</keyword>
<evidence type="ECO:0000256" key="3">
    <source>
        <dbReference type="ARBA" id="ARBA00012737"/>
    </source>
</evidence>
<dbReference type="Pfam" id="PF00733">
    <property type="entry name" value="Asn_synthase"/>
    <property type="match status" value="1"/>
</dbReference>
<dbReference type="InterPro" id="IPR017932">
    <property type="entry name" value="GATase_2_dom"/>
</dbReference>
<feature type="binding site" evidence="9">
    <location>
        <position position="313"/>
    </location>
    <ligand>
        <name>ATP</name>
        <dbReference type="ChEBI" id="CHEBI:30616"/>
    </ligand>
</feature>
<name>W7YLL8_9BACT</name>
<proteinExistence type="inferred from homology"/>
<evidence type="ECO:0000256" key="7">
    <source>
        <dbReference type="ARBA" id="ARBA00048741"/>
    </source>
</evidence>
<dbReference type="InterPro" id="IPR029055">
    <property type="entry name" value="Ntn_hydrolases_N"/>
</dbReference>
<evidence type="ECO:0000313" key="13">
    <source>
        <dbReference type="Proteomes" id="UP000019402"/>
    </source>
</evidence>
<evidence type="ECO:0000256" key="1">
    <source>
        <dbReference type="ARBA" id="ARBA00005187"/>
    </source>
</evidence>
<dbReference type="RefSeq" id="WP_027470334.1">
    <property type="nucleotide sequence ID" value="NZ_BAMD01000020.1"/>
</dbReference>
<dbReference type="PANTHER" id="PTHR43284:SF1">
    <property type="entry name" value="ASPARAGINE SYNTHETASE"/>
    <property type="match status" value="1"/>
</dbReference>
<organism evidence="12 13">
    <name type="scientific">Saccharicrinis fermentans DSM 9555 = JCM 21142</name>
    <dbReference type="NCBI Taxonomy" id="869213"/>
    <lineage>
        <taxon>Bacteria</taxon>
        <taxon>Pseudomonadati</taxon>
        <taxon>Bacteroidota</taxon>
        <taxon>Bacteroidia</taxon>
        <taxon>Marinilabiliales</taxon>
        <taxon>Marinilabiliaceae</taxon>
        <taxon>Saccharicrinis</taxon>
    </lineage>
</organism>
<evidence type="ECO:0000256" key="9">
    <source>
        <dbReference type="PIRSR" id="PIRSR001589-2"/>
    </source>
</evidence>
<dbReference type="Proteomes" id="UP000019402">
    <property type="component" value="Unassembled WGS sequence"/>
</dbReference>
<dbReference type="SUPFAM" id="SSF52402">
    <property type="entry name" value="Adenine nucleotide alpha hydrolases-like"/>
    <property type="match status" value="1"/>
</dbReference>
<evidence type="ECO:0000313" key="12">
    <source>
        <dbReference type="EMBL" id="GAF03254.1"/>
    </source>
</evidence>
<keyword evidence="4 9" id="KW-0547">Nucleotide-binding</keyword>
<comment type="similarity">
    <text evidence="2">Belongs to the asparagine synthetase family.</text>
</comment>
<comment type="caution">
    <text evidence="12">The sequence shown here is derived from an EMBL/GenBank/DDBJ whole genome shotgun (WGS) entry which is preliminary data.</text>
</comment>
<evidence type="ECO:0000256" key="2">
    <source>
        <dbReference type="ARBA" id="ARBA00005752"/>
    </source>
</evidence>
<feature type="binding site" evidence="9">
    <location>
        <begin position="386"/>
        <end position="387"/>
    </location>
    <ligand>
        <name>ATP</name>
        <dbReference type="ChEBI" id="CHEBI:30616"/>
    </ligand>
</feature>
<dbReference type="GO" id="GO:0004066">
    <property type="term" value="F:asparagine synthase (glutamine-hydrolyzing) activity"/>
    <property type="evidence" value="ECO:0007669"/>
    <property type="project" value="UniProtKB-EC"/>
</dbReference>
<comment type="catalytic activity">
    <reaction evidence="7">
        <text>L-aspartate + L-glutamine + ATP + H2O = L-asparagine + L-glutamate + AMP + diphosphate + H(+)</text>
        <dbReference type="Rhea" id="RHEA:12228"/>
        <dbReference type="ChEBI" id="CHEBI:15377"/>
        <dbReference type="ChEBI" id="CHEBI:15378"/>
        <dbReference type="ChEBI" id="CHEBI:29985"/>
        <dbReference type="ChEBI" id="CHEBI:29991"/>
        <dbReference type="ChEBI" id="CHEBI:30616"/>
        <dbReference type="ChEBI" id="CHEBI:33019"/>
        <dbReference type="ChEBI" id="CHEBI:58048"/>
        <dbReference type="ChEBI" id="CHEBI:58359"/>
        <dbReference type="ChEBI" id="CHEBI:456215"/>
        <dbReference type="EC" id="6.3.5.4"/>
    </reaction>
</comment>
<dbReference type="STRING" id="869213.GCA_000517085_00266"/>